<dbReference type="InterPro" id="IPR006442">
    <property type="entry name" value="Antitoxin_Phd/YefM"/>
</dbReference>
<gene>
    <name evidence="3" type="ORF">C7B82_09235</name>
</gene>
<dbReference type="AlphaFoldDB" id="A0A2T1EC62"/>
<dbReference type="NCBIfam" id="TIGR01552">
    <property type="entry name" value="phd_fam"/>
    <property type="match status" value="1"/>
</dbReference>
<evidence type="ECO:0000313" key="4">
    <source>
        <dbReference type="Proteomes" id="UP000239576"/>
    </source>
</evidence>
<comment type="function">
    <text evidence="2">Antitoxin component of a type II toxin-antitoxin (TA) system.</text>
</comment>
<dbReference type="OrthoDB" id="574074at2"/>
<evidence type="ECO:0000256" key="2">
    <source>
        <dbReference type="RuleBase" id="RU362080"/>
    </source>
</evidence>
<proteinExistence type="inferred from homology"/>
<dbReference type="EMBL" id="PVWK01000053">
    <property type="protein sequence ID" value="PSB30339.1"/>
    <property type="molecule type" value="Genomic_DNA"/>
</dbReference>
<dbReference type="Proteomes" id="UP000239576">
    <property type="component" value="Unassembled WGS sequence"/>
</dbReference>
<dbReference type="SUPFAM" id="SSF143120">
    <property type="entry name" value="YefM-like"/>
    <property type="match status" value="1"/>
</dbReference>
<accession>A0A2T1EC62</accession>
<keyword evidence="4" id="KW-1185">Reference proteome</keyword>
<dbReference type="Gene3D" id="3.40.1620.10">
    <property type="entry name" value="YefM-like domain"/>
    <property type="match status" value="1"/>
</dbReference>
<comment type="similarity">
    <text evidence="1 2">Belongs to the phD/YefM antitoxin family.</text>
</comment>
<reference evidence="4" key="1">
    <citation type="submission" date="2018-02" db="EMBL/GenBank/DDBJ databases">
        <authorList>
            <person name="Moore K."/>
            <person name="Momper L."/>
        </authorList>
    </citation>
    <scope>NUCLEOTIDE SEQUENCE [LARGE SCALE GENOMIC DNA]</scope>
    <source>
        <strain evidence="4">ULC18</strain>
    </source>
</reference>
<dbReference type="InterPro" id="IPR036165">
    <property type="entry name" value="YefM-like_sf"/>
</dbReference>
<comment type="caution">
    <text evidence="3">The sequence shown here is derived from an EMBL/GenBank/DDBJ whole genome shotgun (WGS) entry which is preliminary data.</text>
</comment>
<protein>
    <recommendedName>
        <fullName evidence="2">Antitoxin</fullName>
    </recommendedName>
</protein>
<sequence length="83" mass="9413">MYQVTSDYAQNNFDEILDRASHDPEGVAIVQANKSFVLINQEELEALIETIELLKNPTLLTDIQQARQEYSRGEVLTADQIFG</sequence>
<evidence type="ECO:0000256" key="1">
    <source>
        <dbReference type="ARBA" id="ARBA00009981"/>
    </source>
</evidence>
<name>A0A2T1EC62_9CYAN</name>
<reference evidence="3 4" key="2">
    <citation type="submission" date="2018-03" db="EMBL/GenBank/DDBJ databases">
        <title>The ancient ancestry and fast evolution of plastids.</title>
        <authorList>
            <person name="Moore K.R."/>
            <person name="Magnabosco C."/>
            <person name="Momper L."/>
            <person name="Gold D.A."/>
            <person name="Bosak T."/>
            <person name="Fournier G.P."/>
        </authorList>
    </citation>
    <scope>NUCLEOTIDE SEQUENCE [LARGE SCALE GENOMIC DNA]</scope>
    <source>
        <strain evidence="3 4">ULC18</strain>
    </source>
</reference>
<dbReference type="RefSeq" id="WP_106256014.1">
    <property type="nucleotide sequence ID" value="NZ_CAWNSW010000077.1"/>
</dbReference>
<organism evidence="3 4">
    <name type="scientific">Stenomitos frigidus ULC18</name>
    <dbReference type="NCBI Taxonomy" id="2107698"/>
    <lineage>
        <taxon>Bacteria</taxon>
        <taxon>Bacillati</taxon>
        <taxon>Cyanobacteriota</taxon>
        <taxon>Cyanophyceae</taxon>
        <taxon>Leptolyngbyales</taxon>
        <taxon>Leptolyngbyaceae</taxon>
        <taxon>Stenomitos</taxon>
    </lineage>
</organism>
<evidence type="ECO:0000313" key="3">
    <source>
        <dbReference type="EMBL" id="PSB30339.1"/>
    </source>
</evidence>
<dbReference type="Pfam" id="PF02604">
    <property type="entry name" value="PhdYeFM_antitox"/>
    <property type="match status" value="1"/>
</dbReference>